<accession>A0ABT1S133</accession>
<dbReference type="PRINTS" id="PR00080">
    <property type="entry name" value="SDRFAMILY"/>
</dbReference>
<evidence type="ECO:0000256" key="3">
    <source>
        <dbReference type="SAM" id="MobiDB-lite"/>
    </source>
</evidence>
<sequence length="530" mass="57076">MEHAFVPVPGGAGKPYPPSRAGKPVFLTDDRGPVARRLARSLSDRGFSVVLNCLSEEPVPENCRKVRIDPLDQEGLEQLLRGLGPETCVLHPAPPPLRADVALADDKLWDRAFREGPLAALQTARAAGNALRGGSLVFLGDLHAEKPTGCAFLHSLGCAAVQMLCREAALDFAPKGISCHYVQRGVMESDLSNRNSRSNLYNEPQLQYPGRRLPEAEELAGLLSFLFSGEAALLNGADLRADGGMSLYYGEQETGKRPEGPADPEVPAPFLHGDPRRPSPKGRTALITGGGKGVGAGIARVFCAAGMRVCIGWNSSRELAEKTLAEIQAMGGEAFLYRADVTDRAQLEAMAAATAERYGGIDVLVNNAALQPNLFLHEYDEETFRRVWDINIGGYWRALQACLPYLRRSRSPRVVNLSSIHGKRPTLFDPGYAMTKGAIRMFTREAALELASSHITVNAVELGGCRIEGKTGGFPFKVRRLPEIERNPGHPLGGMCDPEDAGFLALYLAGEEASNITGAGIRLDAGSMLV</sequence>
<keyword evidence="2" id="KW-0560">Oxidoreductase</keyword>
<keyword evidence="5" id="KW-1185">Reference proteome</keyword>
<dbReference type="Proteomes" id="UP001524473">
    <property type="component" value="Unassembled WGS sequence"/>
</dbReference>
<dbReference type="InterPro" id="IPR020904">
    <property type="entry name" value="Sc_DH/Rdtase_CS"/>
</dbReference>
<dbReference type="Gene3D" id="3.40.50.720">
    <property type="entry name" value="NAD(P)-binding Rossmann-like Domain"/>
    <property type="match status" value="2"/>
</dbReference>
<evidence type="ECO:0000313" key="5">
    <source>
        <dbReference type="Proteomes" id="UP001524473"/>
    </source>
</evidence>
<feature type="region of interest" description="Disordered" evidence="3">
    <location>
        <begin position="1"/>
        <end position="20"/>
    </location>
</feature>
<dbReference type="Pfam" id="PF00106">
    <property type="entry name" value="adh_short"/>
    <property type="match status" value="1"/>
</dbReference>
<feature type="region of interest" description="Disordered" evidence="3">
    <location>
        <begin position="251"/>
        <end position="281"/>
    </location>
</feature>
<evidence type="ECO:0000313" key="4">
    <source>
        <dbReference type="EMBL" id="MCQ4840652.1"/>
    </source>
</evidence>
<evidence type="ECO:0000256" key="1">
    <source>
        <dbReference type="ARBA" id="ARBA00006484"/>
    </source>
</evidence>
<gene>
    <name evidence="4" type="ORF">NE695_12105</name>
</gene>
<comment type="caution">
    <text evidence="4">The sequence shown here is derived from an EMBL/GenBank/DDBJ whole genome shotgun (WGS) entry which is preliminary data.</text>
</comment>
<dbReference type="EMBL" id="JANFZH010000027">
    <property type="protein sequence ID" value="MCQ4840652.1"/>
    <property type="molecule type" value="Genomic_DNA"/>
</dbReference>
<dbReference type="PRINTS" id="PR00081">
    <property type="entry name" value="GDHRDH"/>
</dbReference>
<name>A0ABT1S133_9FIRM</name>
<protein>
    <submittedName>
        <fullName evidence="4">SDR family oxidoreductase</fullName>
    </submittedName>
</protein>
<dbReference type="PANTHER" id="PTHR43639:SF1">
    <property type="entry name" value="SHORT-CHAIN DEHYDROGENASE_REDUCTASE FAMILY PROTEIN"/>
    <property type="match status" value="1"/>
</dbReference>
<dbReference type="RefSeq" id="WP_256192022.1">
    <property type="nucleotide sequence ID" value="NZ_CAJKKG010000021.1"/>
</dbReference>
<comment type="similarity">
    <text evidence="1">Belongs to the short-chain dehydrogenases/reductases (SDR) family.</text>
</comment>
<organism evidence="4 5">
    <name type="scientific">Neglectibacter timonensis</name>
    <dbReference type="NCBI Taxonomy" id="1776382"/>
    <lineage>
        <taxon>Bacteria</taxon>
        <taxon>Bacillati</taxon>
        <taxon>Bacillota</taxon>
        <taxon>Clostridia</taxon>
        <taxon>Eubacteriales</taxon>
        <taxon>Oscillospiraceae</taxon>
        <taxon>Neglectibacter</taxon>
    </lineage>
</organism>
<dbReference type="InterPro" id="IPR036291">
    <property type="entry name" value="NAD(P)-bd_dom_sf"/>
</dbReference>
<evidence type="ECO:0000256" key="2">
    <source>
        <dbReference type="ARBA" id="ARBA00023002"/>
    </source>
</evidence>
<dbReference type="PANTHER" id="PTHR43639">
    <property type="entry name" value="OXIDOREDUCTASE, SHORT-CHAIN DEHYDROGENASE/REDUCTASE FAMILY (AFU_ORTHOLOGUE AFUA_5G02870)"/>
    <property type="match status" value="1"/>
</dbReference>
<dbReference type="SUPFAM" id="SSF51735">
    <property type="entry name" value="NAD(P)-binding Rossmann-fold domains"/>
    <property type="match status" value="2"/>
</dbReference>
<reference evidence="4 5" key="1">
    <citation type="submission" date="2022-06" db="EMBL/GenBank/DDBJ databases">
        <title>Isolation of gut microbiota from human fecal samples.</title>
        <authorList>
            <person name="Pamer E.G."/>
            <person name="Barat B."/>
            <person name="Waligurski E."/>
            <person name="Medina S."/>
            <person name="Paddock L."/>
            <person name="Mostad J."/>
        </authorList>
    </citation>
    <scope>NUCLEOTIDE SEQUENCE [LARGE SCALE GENOMIC DNA]</scope>
    <source>
        <strain evidence="4 5">DFI.9.73</strain>
    </source>
</reference>
<dbReference type="CDD" id="cd05233">
    <property type="entry name" value="SDR_c"/>
    <property type="match status" value="2"/>
</dbReference>
<dbReference type="InterPro" id="IPR002347">
    <property type="entry name" value="SDR_fam"/>
</dbReference>
<dbReference type="PROSITE" id="PS00061">
    <property type="entry name" value="ADH_SHORT"/>
    <property type="match status" value="1"/>
</dbReference>
<proteinExistence type="inferred from homology"/>
<dbReference type="Pfam" id="PF13561">
    <property type="entry name" value="adh_short_C2"/>
    <property type="match status" value="1"/>
</dbReference>